<dbReference type="InterPro" id="IPR012944">
    <property type="entry name" value="SusD_RagB_dom"/>
</dbReference>
<evidence type="ECO:0000256" key="5">
    <source>
        <dbReference type="ARBA" id="ARBA00023237"/>
    </source>
</evidence>
<dbReference type="AlphaFoldDB" id="A0A1M4SLM0"/>
<accession>A0A1M4SLM0</accession>
<dbReference type="InterPro" id="IPR033985">
    <property type="entry name" value="SusD-like_N"/>
</dbReference>
<evidence type="ECO:0000256" key="2">
    <source>
        <dbReference type="ARBA" id="ARBA00006275"/>
    </source>
</evidence>
<dbReference type="Gene3D" id="1.25.40.390">
    <property type="match status" value="1"/>
</dbReference>
<evidence type="ECO:0000256" key="4">
    <source>
        <dbReference type="ARBA" id="ARBA00023136"/>
    </source>
</evidence>
<dbReference type="Pfam" id="PF14322">
    <property type="entry name" value="SusD-like_3"/>
    <property type="match status" value="1"/>
</dbReference>
<organism evidence="8 9">
    <name type="scientific">Dysgonomonas macrotermitis</name>
    <dbReference type="NCBI Taxonomy" id="1346286"/>
    <lineage>
        <taxon>Bacteria</taxon>
        <taxon>Pseudomonadati</taxon>
        <taxon>Bacteroidota</taxon>
        <taxon>Bacteroidia</taxon>
        <taxon>Bacteroidales</taxon>
        <taxon>Dysgonomonadaceae</taxon>
        <taxon>Dysgonomonas</taxon>
    </lineage>
</organism>
<dbReference type="InterPro" id="IPR011990">
    <property type="entry name" value="TPR-like_helical_dom_sf"/>
</dbReference>
<keyword evidence="4" id="KW-0472">Membrane</keyword>
<dbReference type="GO" id="GO:0009279">
    <property type="term" value="C:cell outer membrane"/>
    <property type="evidence" value="ECO:0007669"/>
    <property type="project" value="UniProtKB-SubCell"/>
</dbReference>
<evidence type="ECO:0000259" key="6">
    <source>
        <dbReference type="Pfam" id="PF07980"/>
    </source>
</evidence>
<keyword evidence="3" id="KW-0732">Signal</keyword>
<protein>
    <submittedName>
        <fullName evidence="8">Starch-binding associating with outer membrane</fullName>
    </submittedName>
</protein>
<proteinExistence type="inferred from homology"/>
<evidence type="ECO:0000313" key="8">
    <source>
        <dbReference type="EMBL" id="SHE32877.1"/>
    </source>
</evidence>
<dbReference type="RefSeq" id="WP_062175213.1">
    <property type="nucleotide sequence ID" value="NZ_BBXL01000001.1"/>
</dbReference>
<dbReference type="Pfam" id="PF07980">
    <property type="entry name" value="SusD_RagB"/>
    <property type="match status" value="1"/>
</dbReference>
<evidence type="ECO:0000256" key="3">
    <source>
        <dbReference type="ARBA" id="ARBA00022729"/>
    </source>
</evidence>
<sequence>MKNINFKTILGTAVFALLAFSCSNDILDETPRTDYTPDYFKTEEGIQGGLTSLYAHTRYIFGQYYYAAQQNGTDEYTYAQSADNNFKDSDMSGAGSLTPSSSRSDALWNAAYSNINTASGIIENASDAGKTEALISEARFFRAWDYFQLVQTFGGVPLDLGSGELKFNVTPSRTSVRNTVPEVYTKAIFPDLKTAIENLPDAGRVTGGVTKTAARLYLAKAYLAYGWWLQNPGNIPTYPETTRTDPDGHDAAWYFQQAYNTSLEGINNAGSNFGLQQYFYDVNLGSNDRNKEIVLYSDHCEDEYYNQASLSWSNGTVPESFAVWFATCNYGDIRSSDGSSYGVVAVDRDATQWGGRPWTRMAPPIEVFTKTFADKTNDSRYDGTFAAVFPGNWGKKGDTRTLYNANGLPVKSGEAVLTFLNEDNPAVAYPSGGGDSNVGGGTLPGRADWVINPSGISRLYYPGLWKLGTYRTDNGSGLGQPNGAITRPWNIAKFSEFYLIAAEAAVKGATGTMSARELVNVLRARAGKWRYSNNGQWSMGGDGTKVEDHSAAMIAATPATIDINYILAERSREFFGEGYRWLDLVRTQKWAEIAGSYTICGSAKGDHTPVVYNRSIQPFHYLRPIPQGQIDGMTMTDAEKKAYQNPGY</sequence>
<evidence type="ECO:0000256" key="1">
    <source>
        <dbReference type="ARBA" id="ARBA00004442"/>
    </source>
</evidence>
<evidence type="ECO:0000313" key="9">
    <source>
        <dbReference type="Proteomes" id="UP000184480"/>
    </source>
</evidence>
<keyword evidence="9" id="KW-1185">Reference proteome</keyword>
<feature type="domain" description="SusD-like N-terminal" evidence="7">
    <location>
        <begin position="27"/>
        <end position="223"/>
    </location>
</feature>
<dbReference type="Proteomes" id="UP000184480">
    <property type="component" value="Unassembled WGS sequence"/>
</dbReference>
<name>A0A1M4SLM0_9BACT</name>
<dbReference type="EMBL" id="FQUC01000001">
    <property type="protein sequence ID" value="SHE32877.1"/>
    <property type="molecule type" value="Genomic_DNA"/>
</dbReference>
<comment type="similarity">
    <text evidence="2">Belongs to the SusD family.</text>
</comment>
<keyword evidence="5" id="KW-0998">Cell outer membrane</keyword>
<evidence type="ECO:0000259" key="7">
    <source>
        <dbReference type="Pfam" id="PF14322"/>
    </source>
</evidence>
<dbReference type="OrthoDB" id="5694214at2"/>
<dbReference type="STRING" id="1346286.SAMN05444362_10191"/>
<feature type="domain" description="RagB/SusD" evidence="6">
    <location>
        <begin position="474"/>
        <end position="648"/>
    </location>
</feature>
<gene>
    <name evidence="8" type="ORF">SAMN05444362_10191</name>
</gene>
<dbReference type="SUPFAM" id="SSF48452">
    <property type="entry name" value="TPR-like"/>
    <property type="match status" value="1"/>
</dbReference>
<dbReference type="PROSITE" id="PS51257">
    <property type="entry name" value="PROKAR_LIPOPROTEIN"/>
    <property type="match status" value="1"/>
</dbReference>
<comment type="subcellular location">
    <subcellularLocation>
        <location evidence="1">Cell outer membrane</location>
    </subcellularLocation>
</comment>
<reference evidence="9" key="1">
    <citation type="submission" date="2016-11" db="EMBL/GenBank/DDBJ databases">
        <authorList>
            <person name="Varghese N."/>
            <person name="Submissions S."/>
        </authorList>
    </citation>
    <scope>NUCLEOTIDE SEQUENCE [LARGE SCALE GENOMIC DNA]</scope>
    <source>
        <strain evidence="9">DSM 27370</strain>
    </source>
</reference>